<dbReference type="GeneID" id="6186747"/>
<protein>
    <submittedName>
        <fullName evidence="1">Uncharacterized protein</fullName>
    </submittedName>
</protein>
<dbReference type="Proteomes" id="UP000008691">
    <property type="component" value="Segment"/>
</dbReference>
<dbReference type="RefSeq" id="YP_001798564.1">
    <property type="nucleotide sequence ID" value="NC_010537.1"/>
</dbReference>
<reference evidence="1 2" key="1">
    <citation type="journal article" date="2008" name="Res. Microbiol.">
        <title>Viruses in acidic geothermal environments of the Kamchatka Peninsula.</title>
        <authorList>
            <person name="Bize A."/>
            <person name="Peng X."/>
            <person name="Prokofeva M."/>
            <person name="Maclellan K."/>
            <person name="Lucas S."/>
            <person name="Forterre P."/>
            <person name="Garrett R.A."/>
            <person name="Bonch-Osmolovskaya E.A."/>
            <person name="Prangishvili D."/>
        </authorList>
    </citation>
    <scope>NUCLEOTIDE SEQUENCE [LARGE SCALE GENOMIC DNA]</scope>
</reference>
<dbReference type="KEGG" id="vg:6186747"/>
<name>B2CRM3_9VIRU</name>
<dbReference type="EMBL" id="EU545650">
    <property type="protein sequence ID" value="ACB37280.1"/>
    <property type="molecule type" value="Genomic_DNA"/>
</dbReference>
<proteinExistence type="predicted"/>
<accession>B2CRM3</accession>
<evidence type="ECO:0000313" key="1">
    <source>
        <dbReference type="EMBL" id="ACB37280.1"/>
    </source>
</evidence>
<sequence>MSLFNINISGVASEVETALYDYLIQPIECLVQDAINWIVYITFYLAKVVCDLIFSFLQSVYNFVLQILQNIIQVIAGTINNVVSTLRAKLVPAFVVAITPRGEELLIRYAIRGITHANNFKQGLVRGFLAGMTGISIPLLAYLSGIIMDSVIPNTQIDVTNLLFPIQTLQQLSKDICCPISAVTPPQCSNTCGVTGFPVCTPPCLELSNGNTYCFGVQFISQTSTSTTPTTSIPPSQAVYFLQQMTVTTS</sequence>
<keyword evidence="2" id="KW-1185">Reference proteome</keyword>
<dbReference type="OrthoDB" id="10324at10239"/>
<evidence type="ECO:0000313" key="2">
    <source>
        <dbReference type="Proteomes" id="UP000008691"/>
    </source>
</evidence>
<organism evidence="1 2">
    <name type="scientific">Betalipothrixvirus uzonense</name>
    <dbReference type="NCBI Taxonomy" id="512792"/>
    <lineage>
        <taxon>Viruses</taxon>
        <taxon>Adnaviria</taxon>
        <taxon>Zilligvirae</taxon>
        <taxon>Taleaviricota</taxon>
        <taxon>Tokiviricetes</taxon>
        <taxon>Ligamenvirales</taxon>
        <taxon>Lipothrixviridae</taxon>
        <taxon>Betalipothrixvirus</taxon>
    </lineage>
</organism>